<keyword evidence="3" id="KW-1185">Reference proteome</keyword>
<gene>
    <name evidence="2" type="ORF">LOTGIDRAFT_234636</name>
</gene>
<evidence type="ECO:0000313" key="2">
    <source>
        <dbReference type="EMBL" id="ESO88317.1"/>
    </source>
</evidence>
<dbReference type="EMBL" id="KB202719">
    <property type="protein sequence ID" value="ESO88317.1"/>
    <property type="molecule type" value="Genomic_DNA"/>
</dbReference>
<protein>
    <recommendedName>
        <fullName evidence="1">N-acetyltransferase domain-containing protein</fullName>
    </recommendedName>
</protein>
<dbReference type="InterPro" id="IPR000182">
    <property type="entry name" value="GNAT_dom"/>
</dbReference>
<feature type="domain" description="N-acetyltransferase" evidence="1">
    <location>
        <begin position="8"/>
        <end position="168"/>
    </location>
</feature>
<dbReference type="PROSITE" id="PS51186">
    <property type="entry name" value="GNAT"/>
    <property type="match status" value="1"/>
</dbReference>
<dbReference type="Gene3D" id="3.40.630.30">
    <property type="match status" value="1"/>
</dbReference>
<dbReference type="GeneID" id="20249600"/>
<proteinExistence type="predicted"/>
<evidence type="ECO:0000313" key="3">
    <source>
        <dbReference type="Proteomes" id="UP000030746"/>
    </source>
</evidence>
<dbReference type="InterPro" id="IPR016181">
    <property type="entry name" value="Acyl_CoA_acyltransferase"/>
</dbReference>
<dbReference type="HOGENOM" id="CLU_1791657_0_0_1"/>
<dbReference type="RefSeq" id="XP_009061030.1">
    <property type="nucleotide sequence ID" value="XM_009062782.1"/>
</dbReference>
<dbReference type="GO" id="GO:0016747">
    <property type="term" value="F:acyltransferase activity, transferring groups other than amino-acyl groups"/>
    <property type="evidence" value="ECO:0007669"/>
    <property type="project" value="InterPro"/>
</dbReference>
<dbReference type="CDD" id="cd04301">
    <property type="entry name" value="NAT_SF"/>
    <property type="match status" value="1"/>
</dbReference>
<dbReference type="Proteomes" id="UP000030746">
    <property type="component" value="Unassembled WGS sequence"/>
</dbReference>
<evidence type="ECO:0000259" key="1">
    <source>
        <dbReference type="PROSITE" id="PS51186"/>
    </source>
</evidence>
<sequence>MAYQKQPVKFEVKQHVNNAKFNRMFRTVSRDVTGTSCDIPERSKILFGYVNHPFPNTLVSVVSFRLSDNRLEEPTSIFSCEYYHHISYLFVKRDHQGEGYGRRMVERAISMILQHNITRPVRLQSARKSIEFFERVGFQKLGEVYDTSHSVNGSPLFNFMQDMERTLT</sequence>
<name>V3ZVB2_LOTGI</name>
<accession>V3ZVB2</accession>
<dbReference type="KEGG" id="lgi:LOTGIDRAFT_234636"/>
<dbReference type="Pfam" id="PF13673">
    <property type="entry name" value="Acetyltransf_10"/>
    <property type="match status" value="1"/>
</dbReference>
<dbReference type="OMA" id="FESMCGP"/>
<dbReference type="OrthoDB" id="2744543at2759"/>
<dbReference type="SUPFAM" id="SSF55729">
    <property type="entry name" value="Acyl-CoA N-acyltransferases (Nat)"/>
    <property type="match status" value="1"/>
</dbReference>
<dbReference type="AlphaFoldDB" id="V3ZVB2"/>
<dbReference type="CTD" id="20249600"/>
<organism evidence="2 3">
    <name type="scientific">Lottia gigantea</name>
    <name type="common">Giant owl limpet</name>
    <dbReference type="NCBI Taxonomy" id="225164"/>
    <lineage>
        <taxon>Eukaryota</taxon>
        <taxon>Metazoa</taxon>
        <taxon>Spiralia</taxon>
        <taxon>Lophotrochozoa</taxon>
        <taxon>Mollusca</taxon>
        <taxon>Gastropoda</taxon>
        <taxon>Patellogastropoda</taxon>
        <taxon>Lottioidea</taxon>
        <taxon>Lottiidae</taxon>
        <taxon>Lottia</taxon>
    </lineage>
</organism>
<reference evidence="2 3" key="1">
    <citation type="journal article" date="2013" name="Nature">
        <title>Insights into bilaterian evolution from three spiralian genomes.</title>
        <authorList>
            <person name="Simakov O."/>
            <person name="Marletaz F."/>
            <person name="Cho S.J."/>
            <person name="Edsinger-Gonzales E."/>
            <person name="Havlak P."/>
            <person name="Hellsten U."/>
            <person name="Kuo D.H."/>
            <person name="Larsson T."/>
            <person name="Lv J."/>
            <person name="Arendt D."/>
            <person name="Savage R."/>
            <person name="Osoegawa K."/>
            <person name="de Jong P."/>
            <person name="Grimwood J."/>
            <person name="Chapman J.A."/>
            <person name="Shapiro H."/>
            <person name="Aerts A."/>
            <person name="Otillar R.P."/>
            <person name="Terry A.Y."/>
            <person name="Boore J.L."/>
            <person name="Grigoriev I.V."/>
            <person name="Lindberg D.R."/>
            <person name="Seaver E.C."/>
            <person name="Weisblat D.A."/>
            <person name="Putnam N.H."/>
            <person name="Rokhsar D.S."/>
        </authorList>
    </citation>
    <scope>NUCLEOTIDE SEQUENCE [LARGE SCALE GENOMIC DNA]</scope>
</reference>